<dbReference type="Pfam" id="PF05651">
    <property type="entry name" value="Diacid_rec"/>
    <property type="match status" value="1"/>
</dbReference>
<dbReference type="EMBL" id="QFFM01000008">
    <property type="protein sequence ID" value="PWG66182.1"/>
    <property type="molecule type" value="Genomic_DNA"/>
</dbReference>
<proteinExistence type="inferred from homology"/>
<evidence type="ECO:0000259" key="4">
    <source>
        <dbReference type="Pfam" id="PF17853"/>
    </source>
</evidence>
<dbReference type="InterPro" id="IPR025736">
    <property type="entry name" value="PucR_C-HTH_dom"/>
</dbReference>
<protein>
    <submittedName>
        <fullName evidence="5">Sugar diacid recognition</fullName>
    </submittedName>
</protein>
<evidence type="ECO:0000259" key="2">
    <source>
        <dbReference type="Pfam" id="PF05651"/>
    </source>
</evidence>
<evidence type="ECO:0000313" key="5">
    <source>
        <dbReference type="EMBL" id="PWG66182.1"/>
    </source>
</evidence>
<dbReference type="InterPro" id="IPR051448">
    <property type="entry name" value="CdaR-like_regulators"/>
</dbReference>
<dbReference type="Proteomes" id="UP000245876">
    <property type="component" value="Unassembled WGS sequence"/>
</dbReference>
<dbReference type="RefSeq" id="WP_109056799.1">
    <property type="nucleotide sequence ID" value="NZ_QFFM01000008.1"/>
</dbReference>
<gene>
    <name evidence="5" type="ORF">DF196_05070</name>
</gene>
<sequence length="430" mass="46619">MSGEEDANPSIERDRYAKEREMDIDPHIATTIVENIKGVLQHDINFFNTEGRVIASTDPTRIGTDHEAALLAARTGRIVAVDAEHPFAGARDGINVPVMQGDTVIAVVGITGERARVEPFGNVIKKMTEILVRENLEQVSRFDRRMMMTNLTNLLIAPQSDAAPIGYLASTLGIDLDRPRIVAVGRPESKSGGDAGATQDGTYDALDVLLGGNAEHLYTIYGGEYRLLLDAAHFTPDGVRDLLARLGDAASRINGKRLAFGVGDTAHTAAEYHRCYRQARTAALWSVFAGDRVRAGMTGTTAADDTDATGTVVDGEVNTGVATTRVMVYDDMGIGLALCAVPDDTAARFVRNVFGGLTEEEIDEANAVFDAYTRHNGSISRTAEELFLHKNTVQNRLNKITRLTGYNPRELADHTTLAAAFTLRRLMNMA</sequence>
<name>A0A2U2NAP3_9BIFI</name>
<dbReference type="InterPro" id="IPR041522">
    <property type="entry name" value="CdaR_GGDEF"/>
</dbReference>
<evidence type="ECO:0000256" key="1">
    <source>
        <dbReference type="ARBA" id="ARBA00006754"/>
    </source>
</evidence>
<dbReference type="PANTHER" id="PTHR33744">
    <property type="entry name" value="CARBOHYDRATE DIACID REGULATOR"/>
    <property type="match status" value="1"/>
</dbReference>
<dbReference type="PANTHER" id="PTHR33744:SF15">
    <property type="entry name" value="CARBOHYDRATE DIACID REGULATOR"/>
    <property type="match status" value="1"/>
</dbReference>
<feature type="domain" description="Putative sugar diacid recognition" evidence="2">
    <location>
        <begin position="24"/>
        <end position="152"/>
    </location>
</feature>
<evidence type="ECO:0000313" key="6">
    <source>
        <dbReference type="Proteomes" id="UP000245876"/>
    </source>
</evidence>
<feature type="domain" description="PucR C-terminal helix-turn-helix" evidence="3">
    <location>
        <begin position="370"/>
        <end position="421"/>
    </location>
</feature>
<organism evidence="5 6">
    <name type="scientific">Bifidobacterium callitrichidarum</name>
    <dbReference type="NCBI Taxonomy" id="2052941"/>
    <lineage>
        <taxon>Bacteria</taxon>
        <taxon>Bacillati</taxon>
        <taxon>Actinomycetota</taxon>
        <taxon>Actinomycetes</taxon>
        <taxon>Bifidobacteriales</taxon>
        <taxon>Bifidobacteriaceae</taxon>
        <taxon>Bifidobacterium</taxon>
    </lineage>
</organism>
<dbReference type="OrthoDB" id="3196285at2"/>
<dbReference type="Gene3D" id="1.10.10.2840">
    <property type="entry name" value="PucR C-terminal helix-turn-helix domain"/>
    <property type="match status" value="1"/>
</dbReference>
<dbReference type="Pfam" id="PF17853">
    <property type="entry name" value="GGDEF_2"/>
    <property type="match status" value="1"/>
</dbReference>
<dbReference type="InterPro" id="IPR042070">
    <property type="entry name" value="PucR_C-HTH_sf"/>
</dbReference>
<dbReference type="Pfam" id="PF13556">
    <property type="entry name" value="HTH_30"/>
    <property type="match status" value="1"/>
</dbReference>
<comment type="similarity">
    <text evidence="1">Belongs to the CdaR family.</text>
</comment>
<evidence type="ECO:0000259" key="3">
    <source>
        <dbReference type="Pfam" id="PF13556"/>
    </source>
</evidence>
<comment type="caution">
    <text evidence="5">The sequence shown here is derived from an EMBL/GenBank/DDBJ whole genome shotgun (WGS) entry which is preliminary data.</text>
</comment>
<accession>A0A2U2NAP3</accession>
<keyword evidence="6" id="KW-1185">Reference proteome</keyword>
<reference evidence="5 6" key="1">
    <citation type="journal article" date="2018" name="Int. J. Syst. Evol. Microbiol.">
        <title>Bifidobacterium callitrichidarum sp. nov. from the faeces of the emperor tamarin (Saguinus imperator).</title>
        <authorList>
            <person name="Modesto M."/>
            <person name="Michelini S."/>
            <person name="Sansosti M.C."/>
            <person name="De Filippo C."/>
            <person name="Cavalieri D."/>
            <person name="Qvirist L."/>
            <person name="Andlid T."/>
            <person name="Spiezio C."/>
            <person name="Sandri C."/>
            <person name="Pascarelli S."/>
            <person name="Sgorbati B."/>
            <person name="Mattarelli P."/>
        </authorList>
    </citation>
    <scope>NUCLEOTIDE SEQUENCE [LARGE SCALE GENOMIC DNA]</scope>
    <source>
        <strain evidence="5 6">TRI 5</strain>
    </source>
</reference>
<dbReference type="InterPro" id="IPR008599">
    <property type="entry name" value="Diacid_rec"/>
</dbReference>
<dbReference type="AlphaFoldDB" id="A0A2U2NAP3"/>
<feature type="domain" description="CdaR GGDEF-like" evidence="4">
    <location>
        <begin position="165"/>
        <end position="283"/>
    </location>
</feature>